<dbReference type="PANTHER" id="PTHR23507:SF1">
    <property type="entry name" value="FI18259P1-RELATED"/>
    <property type="match status" value="1"/>
</dbReference>
<reference evidence="6 7" key="1">
    <citation type="journal article" date="2021" name="BMC Biol.">
        <title>Horizontally acquired antibacterial genes associated with adaptive radiation of ladybird beetles.</title>
        <authorList>
            <person name="Li H.S."/>
            <person name="Tang X.F."/>
            <person name="Huang Y.H."/>
            <person name="Xu Z.Y."/>
            <person name="Chen M.L."/>
            <person name="Du X.Y."/>
            <person name="Qiu B.Y."/>
            <person name="Chen P.T."/>
            <person name="Zhang W."/>
            <person name="Slipinski A."/>
            <person name="Escalona H.E."/>
            <person name="Waterhouse R.M."/>
            <person name="Zwick A."/>
            <person name="Pang H."/>
        </authorList>
    </citation>
    <scope>NUCLEOTIDE SEQUENCE [LARGE SCALE GENOMIC DNA]</scope>
    <source>
        <strain evidence="6">SYSU2018</strain>
    </source>
</reference>
<evidence type="ECO:0000256" key="4">
    <source>
        <dbReference type="ARBA" id="ARBA00023136"/>
    </source>
</evidence>
<evidence type="ECO:0000256" key="2">
    <source>
        <dbReference type="ARBA" id="ARBA00022692"/>
    </source>
</evidence>
<dbReference type="AlphaFoldDB" id="A0ABD2PDH0"/>
<evidence type="ECO:0000256" key="5">
    <source>
        <dbReference type="SAM" id="Phobius"/>
    </source>
</evidence>
<evidence type="ECO:0000256" key="1">
    <source>
        <dbReference type="ARBA" id="ARBA00004141"/>
    </source>
</evidence>
<feature type="transmembrane region" description="Helical" evidence="5">
    <location>
        <begin position="101"/>
        <end position="120"/>
    </location>
</feature>
<comment type="caution">
    <text evidence="6">The sequence shown here is derived from an EMBL/GenBank/DDBJ whole genome shotgun (WGS) entry which is preliminary data.</text>
</comment>
<dbReference type="Pfam" id="PF07690">
    <property type="entry name" value="MFS_1"/>
    <property type="match status" value="1"/>
</dbReference>
<organism evidence="6 7">
    <name type="scientific">Cryptolaemus montrouzieri</name>
    <dbReference type="NCBI Taxonomy" id="559131"/>
    <lineage>
        <taxon>Eukaryota</taxon>
        <taxon>Metazoa</taxon>
        <taxon>Ecdysozoa</taxon>
        <taxon>Arthropoda</taxon>
        <taxon>Hexapoda</taxon>
        <taxon>Insecta</taxon>
        <taxon>Pterygota</taxon>
        <taxon>Neoptera</taxon>
        <taxon>Endopterygota</taxon>
        <taxon>Coleoptera</taxon>
        <taxon>Polyphaga</taxon>
        <taxon>Cucujiformia</taxon>
        <taxon>Coccinelloidea</taxon>
        <taxon>Coccinellidae</taxon>
        <taxon>Scymninae</taxon>
        <taxon>Scymnini</taxon>
        <taxon>Cryptolaemus</taxon>
    </lineage>
</organism>
<feature type="transmembrane region" description="Helical" evidence="5">
    <location>
        <begin position="359"/>
        <end position="379"/>
    </location>
</feature>
<feature type="transmembrane region" description="Helical" evidence="5">
    <location>
        <begin position="451"/>
        <end position="471"/>
    </location>
</feature>
<dbReference type="InterPro" id="IPR011701">
    <property type="entry name" value="MFS"/>
</dbReference>
<proteinExistence type="predicted"/>
<dbReference type="InterPro" id="IPR036259">
    <property type="entry name" value="MFS_trans_sf"/>
</dbReference>
<keyword evidence="7" id="KW-1185">Reference proteome</keyword>
<dbReference type="PANTHER" id="PTHR23507">
    <property type="entry name" value="ZGC:174356"/>
    <property type="match status" value="1"/>
</dbReference>
<evidence type="ECO:0000313" key="7">
    <source>
        <dbReference type="Proteomes" id="UP001516400"/>
    </source>
</evidence>
<evidence type="ECO:0000256" key="3">
    <source>
        <dbReference type="ARBA" id="ARBA00022989"/>
    </source>
</evidence>
<gene>
    <name evidence="6" type="ORF">HHI36_003467</name>
</gene>
<sequence length="519" mass="59328">MSLPNIPQSINAGFILEENKLTSIQKLKFVFTHITVEPIVLFFVIAWNIKFLTSQNLWLEKACRVNLNYNSSTCHAMVMRNATGFEPFQEIQVQQLVSKMVAIRSICMGSLPAILMLFIGSWSDRHGRRKPVIMMPILGEVIGCFLLFVCVYYFSDVSLEYTALSEIIPNSLTGGWFTAFLGFFSYVSAFGDDENKTIRMGAVSVCENIGTTIGVFLIGFLVKALGFIWMYAISLAMYVTAIIYGHFMLKENRIVHGEEKKNAIKDFFDFDNVKRTFEICFKEGPQNRKWKMVILMFIDMMLVGPLCGEINVLYLYTILRFSWTELDFSIFFSINYILQILGSIFGVPFFSKYLKLDDAMLGVVGLIGKIVSYFIYAFATSTFHFYAGAVIEIFYAISYIALRSLMAKIVAPHELGQSNSVFGICEAIMPLVFGPFYTTLYYYTIGVFPGTFFLTSAVLRILAMGLFLWIYRESRKESWLRKEIEINIQQEENLLKKACFNEMKKSMEKLKSAQSLSHL</sequence>
<feature type="transmembrane region" description="Helical" evidence="5">
    <location>
        <begin position="385"/>
        <end position="402"/>
    </location>
</feature>
<protein>
    <recommendedName>
        <fullName evidence="8">Solute carrier family 46 member 3</fullName>
    </recommendedName>
</protein>
<feature type="transmembrane region" description="Helical" evidence="5">
    <location>
        <begin position="201"/>
        <end position="222"/>
    </location>
</feature>
<keyword evidence="4 5" id="KW-0472">Membrane</keyword>
<feature type="transmembrane region" description="Helical" evidence="5">
    <location>
        <begin position="292"/>
        <end position="316"/>
    </location>
</feature>
<comment type="subcellular location">
    <subcellularLocation>
        <location evidence="1">Membrane</location>
        <topology evidence="1">Multi-pass membrane protein</topology>
    </subcellularLocation>
</comment>
<name>A0ABD2PDH0_9CUCU</name>
<evidence type="ECO:0008006" key="8">
    <source>
        <dbReference type="Google" id="ProtNLM"/>
    </source>
</evidence>
<keyword evidence="2 5" id="KW-0812">Transmembrane</keyword>
<accession>A0ABD2PDH0</accession>
<dbReference type="Gene3D" id="1.20.1250.20">
    <property type="entry name" value="MFS general substrate transporter like domains"/>
    <property type="match status" value="1"/>
</dbReference>
<feature type="transmembrane region" description="Helical" evidence="5">
    <location>
        <begin position="167"/>
        <end position="189"/>
    </location>
</feature>
<feature type="transmembrane region" description="Helical" evidence="5">
    <location>
        <begin position="228"/>
        <end position="247"/>
    </location>
</feature>
<feature type="transmembrane region" description="Helical" evidence="5">
    <location>
        <begin position="29"/>
        <end position="49"/>
    </location>
</feature>
<dbReference type="EMBL" id="JABFTP020000185">
    <property type="protein sequence ID" value="KAL3289024.1"/>
    <property type="molecule type" value="Genomic_DNA"/>
</dbReference>
<dbReference type="SUPFAM" id="SSF103473">
    <property type="entry name" value="MFS general substrate transporter"/>
    <property type="match status" value="1"/>
</dbReference>
<dbReference type="GO" id="GO:0016020">
    <property type="term" value="C:membrane"/>
    <property type="evidence" value="ECO:0007669"/>
    <property type="project" value="UniProtKB-SubCell"/>
</dbReference>
<feature type="transmembrane region" description="Helical" evidence="5">
    <location>
        <begin position="132"/>
        <end position="155"/>
    </location>
</feature>
<feature type="transmembrane region" description="Helical" evidence="5">
    <location>
        <begin position="328"/>
        <end position="347"/>
    </location>
</feature>
<keyword evidence="3 5" id="KW-1133">Transmembrane helix</keyword>
<evidence type="ECO:0000313" key="6">
    <source>
        <dbReference type="EMBL" id="KAL3289024.1"/>
    </source>
</evidence>
<dbReference type="Proteomes" id="UP001516400">
    <property type="component" value="Unassembled WGS sequence"/>
</dbReference>